<organism evidence="1 2">
    <name type="scientific">Streptomyces akebiae</name>
    <dbReference type="NCBI Taxonomy" id="2865673"/>
    <lineage>
        <taxon>Bacteria</taxon>
        <taxon>Bacillati</taxon>
        <taxon>Actinomycetota</taxon>
        <taxon>Actinomycetes</taxon>
        <taxon>Kitasatosporales</taxon>
        <taxon>Streptomycetaceae</taxon>
        <taxon>Streptomyces</taxon>
    </lineage>
</organism>
<proteinExistence type="predicted"/>
<accession>A0ABX8XJG7</accession>
<keyword evidence="2" id="KW-1185">Reference proteome</keyword>
<sequence length="54" mass="5760">MKVLLLHRHQQHGDVVAGIHGALGAGTFNEDVIALEARKAAQTAGRHRPSPQTP</sequence>
<protein>
    <submittedName>
        <fullName evidence="1">Uncharacterized protein</fullName>
    </submittedName>
</protein>
<dbReference type="Proteomes" id="UP000827138">
    <property type="component" value="Chromosome"/>
</dbReference>
<gene>
    <name evidence="1" type="ORF">K1J60_03440</name>
</gene>
<reference evidence="1 2" key="1">
    <citation type="submission" date="2021-08" db="EMBL/GenBank/DDBJ databases">
        <authorList>
            <person name="Ping M."/>
        </authorList>
    </citation>
    <scope>NUCLEOTIDE SEQUENCE [LARGE SCALE GENOMIC DNA]</scope>
    <source>
        <strain evidence="1 2">MG28</strain>
    </source>
</reference>
<name>A0ABX8XJG7_9ACTN</name>
<dbReference type="EMBL" id="CP080647">
    <property type="protein sequence ID" value="QYX75694.1"/>
    <property type="molecule type" value="Genomic_DNA"/>
</dbReference>
<evidence type="ECO:0000313" key="1">
    <source>
        <dbReference type="EMBL" id="QYX75694.1"/>
    </source>
</evidence>
<evidence type="ECO:0000313" key="2">
    <source>
        <dbReference type="Proteomes" id="UP000827138"/>
    </source>
</evidence>